<name>A0ABR3Y6K8_9EURO</name>
<proteinExistence type="predicted"/>
<reference evidence="2 3" key="1">
    <citation type="journal article" date="2024" name="IMA Fungus">
        <title>IMA Genome - F19 : A genome assembly and annotation guide to empower mycologists, including annotated draft genome sequences of Ceratocystis pirilliformis, Diaporthe australafricana, Fusarium ophioides, Paecilomyces lecythidis, and Sporothrix stenoceras.</title>
        <authorList>
            <person name="Aylward J."/>
            <person name="Wilson A.M."/>
            <person name="Visagie C.M."/>
            <person name="Spraker J."/>
            <person name="Barnes I."/>
            <person name="Buitendag C."/>
            <person name="Ceriani C."/>
            <person name="Del Mar Angel L."/>
            <person name="du Plessis D."/>
            <person name="Fuchs T."/>
            <person name="Gasser K."/>
            <person name="Kramer D."/>
            <person name="Li W."/>
            <person name="Munsamy K."/>
            <person name="Piso A."/>
            <person name="Price J.L."/>
            <person name="Sonnekus B."/>
            <person name="Thomas C."/>
            <person name="van der Nest A."/>
            <person name="van Dijk A."/>
            <person name="van Heerden A."/>
            <person name="van Vuuren N."/>
            <person name="Yilmaz N."/>
            <person name="Duong T.A."/>
            <person name="van der Merwe N.A."/>
            <person name="Wingfield M.J."/>
            <person name="Wingfield B.D."/>
        </authorList>
    </citation>
    <scope>NUCLEOTIDE SEQUENCE [LARGE SCALE GENOMIC DNA]</scope>
    <source>
        <strain evidence="2 3">CMW 18167</strain>
    </source>
</reference>
<protein>
    <submittedName>
        <fullName evidence="2">Uncharacterized protein</fullName>
    </submittedName>
</protein>
<dbReference type="Proteomes" id="UP001583193">
    <property type="component" value="Unassembled WGS sequence"/>
</dbReference>
<comment type="caution">
    <text evidence="2">The sequence shown here is derived from an EMBL/GenBank/DDBJ whole genome shotgun (WGS) entry which is preliminary data.</text>
</comment>
<evidence type="ECO:0000256" key="1">
    <source>
        <dbReference type="SAM" id="MobiDB-lite"/>
    </source>
</evidence>
<organism evidence="2 3">
    <name type="scientific">Paecilomyces lecythidis</name>
    <dbReference type="NCBI Taxonomy" id="3004212"/>
    <lineage>
        <taxon>Eukaryota</taxon>
        <taxon>Fungi</taxon>
        <taxon>Dikarya</taxon>
        <taxon>Ascomycota</taxon>
        <taxon>Pezizomycotina</taxon>
        <taxon>Eurotiomycetes</taxon>
        <taxon>Eurotiomycetidae</taxon>
        <taxon>Eurotiales</taxon>
        <taxon>Thermoascaceae</taxon>
        <taxon>Paecilomyces</taxon>
    </lineage>
</organism>
<accession>A0ABR3Y6K8</accession>
<evidence type="ECO:0000313" key="2">
    <source>
        <dbReference type="EMBL" id="KAL1883477.1"/>
    </source>
</evidence>
<sequence>MNSNNGFSPRVASAINRTPSPCEFLRPISDLYPHVEAMQPSQLHKAIPEWYVEETGDAASYWASVSDCGSEPASPSAASFYSSRSASPSPHRRAMSKLRQALRSSCSNSSLRSTASHSPEPY</sequence>
<feature type="compositionally biased region" description="Low complexity" evidence="1">
    <location>
        <begin position="70"/>
        <end position="89"/>
    </location>
</feature>
<dbReference type="EMBL" id="JAVDPF010000005">
    <property type="protein sequence ID" value="KAL1883477.1"/>
    <property type="molecule type" value="Genomic_DNA"/>
</dbReference>
<evidence type="ECO:0000313" key="3">
    <source>
        <dbReference type="Proteomes" id="UP001583193"/>
    </source>
</evidence>
<feature type="region of interest" description="Disordered" evidence="1">
    <location>
        <begin position="70"/>
        <end position="122"/>
    </location>
</feature>
<gene>
    <name evidence="2" type="ORF">Plec18167_002481</name>
</gene>
<keyword evidence="3" id="KW-1185">Reference proteome</keyword>
<feature type="compositionally biased region" description="Low complexity" evidence="1">
    <location>
        <begin position="104"/>
        <end position="116"/>
    </location>
</feature>